<keyword evidence="6" id="KW-1185">Reference proteome</keyword>
<evidence type="ECO:0000256" key="1">
    <source>
        <dbReference type="ARBA" id="ARBA00022448"/>
    </source>
</evidence>
<dbReference type="GO" id="GO:0005524">
    <property type="term" value="F:ATP binding"/>
    <property type="evidence" value="ECO:0007669"/>
    <property type="project" value="UniProtKB-KW"/>
</dbReference>
<dbReference type="PROSITE" id="PS50893">
    <property type="entry name" value="ABC_TRANSPORTER_2"/>
    <property type="match status" value="1"/>
</dbReference>
<dbReference type="SUPFAM" id="SSF52540">
    <property type="entry name" value="P-loop containing nucleoside triphosphate hydrolases"/>
    <property type="match status" value="1"/>
</dbReference>
<name>A0ABT6ZFI2_9MICO</name>
<dbReference type="EMBL" id="JASJND010000006">
    <property type="protein sequence ID" value="MDJ1114927.1"/>
    <property type="molecule type" value="Genomic_DNA"/>
</dbReference>
<keyword evidence="2" id="KW-0547">Nucleotide-binding</keyword>
<dbReference type="InterPro" id="IPR003593">
    <property type="entry name" value="AAA+_ATPase"/>
</dbReference>
<gene>
    <name evidence="5" type="ORF">QNI14_10745</name>
</gene>
<reference evidence="5 6" key="1">
    <citation type="submission" date="2023-05" db="EMBL/GenBank/DDBJ databases">
        <title>Microbacterium dauci sp.nov., Isolated from Carrot Rhizosphere Soil.</title>
        <authorList>
            <person name="Xiao Z."/>
            <person name="Zheng J."/>
        </authorList>
    </citation>
    <scope>NUCLEOTIDE SEQUENCE [LARGE SCALE GENOMIC DNA]</scope>
    <source>
        <strain evidence="5 6">LX3-4</strain>
    </source>
</reference>
<dbReference type="InterPro" id="IPR008995">
    <property type="entry name" value="Mo/tungstate-bd_C_term_dom"/>
</dbReference>
<evidence type="ECO:0000313" key="5">
    <source>
        <dbReference type="EMBL" id="MDJ1114927.1"/>
    </source>
</evidence>
<dbReference type="PANTHER" id="PTHR42781">
    <property type="entry name" value="SPERMIDINE/PUTRESCINE IMPORT ATP-BINDING PROTEIN POTA"/>
    <property type="match status" value="1"/>
</dbReference>
<evidence type="ECO:0000313" key="6">
    <source>
        <dbReference type="Proteomes" id="UP001321481"/>
    </source>
</evidence>
<dbReference type="PROSITE" id="PS00211">
    <property type="entry name" value="ABC_TRANSPORTER_1"/>
    <property type="match status" value="1"/>
</dbReference>
<evidence type="ECO:0000256" key="3">
    <source>
        <dbReference type="ARBA" id="ARBA00022840"/>
    </source>
</evidence>
<dbReference type="InterPro" id="IPR017871">
    <property type="entry name" value="ABC_transporter-like_CS"/>
</dbReference>
<sequence length="346" mass="35352">MSVRAHVVVERPGFRVDVTLDAAEGETVAVMGPSGAGKSTLLEALAGLVPLQGGEIVVGGRVVERVAAPRVRTAPMHRGVVLLGQDPRLFPHLTARENVAFGPRAAGTPAGVARADADALLERVGLAGMGERMPRELSGGQQQRVAIARALSASPSVVLLDEPLVALDPVTASSIRGMLRDQLVGTTTVAVTHDATDAVALAERLFVVEAGVVAQSGAVREVLRRPASAFVASIADVNRLPGVAAQGGWTAGGAVLTSADAASQALAAASGAPLAAVFRPGDARVVARPGANVWRVEVVRAEPTLSGVRVQTTLGAVDIADGAFGPGAELWLHVDPSRVRFVPIDG</sequence>
<dbReference type="SUPFAM" id="SSF50331">
    <property type="entry name" value="MOP-like"/>
    <property type="match status" value="1"/>
</dbReference>
<accession>A0ABT6ZFI2</accession>
<dbReference type="PANTHER" id="PTHR42781:SF4">
    <property type="entry name" value="SPERMIDINE_PUTRESCINE IMPORT ATP-BINDING PROTEIN POTA"/>
    <property type="match status" value="1"/>
</dbReference>
<dbReference type="Gene3D" id="3.40.50.300">
    <property type="entry name" value="P-loop containing nucleotide triphosphate hydrolases"/>
    <property type="match status" value="1"/>
</dbReference>
<dbReference type="RefSeq" id="WP_283716585.1">
    <property type="nucleotide sequence ID" value="NZ_JASJND010000006.1"/>
</dbReference>
<evidence type="ECO:0000256" key="2">
    <source>
        <dbReference type="ARBA" id="ARBA00022741"/>
    </source>
</evidence>
<dbReference type="Pfam" id="PF00005">
    <property type="entry name" value="ABC_tran"/>
    <property type="match status" value="1"/>
</dbReference>
<keyword evidence="1" id="KW-0813">Transport</keyword>
<dbReference type="InterPro" id="IPR050093">
    <property type="entry name" value="ABC_SmlMolc_Importer"/>
</dbReference>
<organism evidence="5 6">
    <name type="scientific">Microbacterium dauci</name>
    <dbReference type="NCBI Taxonomy" id="3048008"/>
    <lineage>
        <taxon>Bacteria</taxon>
        <taxon>Bacillati</taxon>
        <taxon>Actinomycetota</taxon>
        <taxon>Actinomycetes</taxon>
        <taxon>Micrococcales</taxon>
        <taxon>Microbacteriaceae</taxon>
        <taxon>Microbacterium</taxon>
    </lineage>
</organism>
<dbReference type="Proteomes" id="UP001321481">
    <property type="component" value="Unassembled WGS sequence"/>
</dbReference>
<comment type="caution">
    <text evidence="5">The sequence shown here is derived from an EMBL/GenBank/DDBJ whole genome shotgun (WGS) entry which is preliminary data.</text>
</comment>
<feature type="domain" description="ABC transporter" evidence="4">
    <location>
        <begin position="3"/>
        <end position="235"/>
    </location>
</feature>
<dbReference type="InterPro" id="IPR003439">
    <property type="entry name" value="ABC_transporter-like_ATP-bd"/>
</dbReference>
<keyword evidence="3 5" id="KW-0067">ATP-binding</keyword>
<dbReference type="InterPro" id="IPR027417">
    <property type="entry name" value="P-loop_NTPase"/>
</dbReference>
<protein>
    <submittedName>
        <fullName evidence="5">ABC transporter ATP-binding protein</fullName>
    </submittedName>
</protein>
<dbReference type="SMART" id="SM00382">
    <property type="entry name" value="AAA"/>
    <property type="match status" value="1"/>
</dbReference>
<proteinExistence type="predicted"/>
<evidence type="ECO:0000259" key="4">
    <source>
        <dbReference type="PROSITE" id="PS50893"/>
    </source>
</evidence>